<feature type="region of interest" description="Disordered" evidence="2">
    <location>
        <begin position="711"/>
        <end position="738"/>
    </location>
</feature>
<organism evidence="4 5">
    <name type="scientific">Cladonia borealis</name>
    <dbReference type="NCBI Taxonomy" id="184061"/>
    <lineage>
        <taxon>Eukaryota</taxon>
        <taxon>Fungi</taxon>
        <taxon>Dikarya</taxon>
        <taxon>Ascomycota</taxon>
        <taxon>Pezizomycotina</taxon>
        <taxon>Lecanoromycetes</taxon>
        <taxon>OSLEUM clade</taxon>
        <taxon>Lecanoromycetidae</taxon>
        <taxon>Lecanorales</taxon>
        <taxon>Lecanorineae</taxon>
        <taxon>Cladoniaceae</taxon>
        <taxon>Cladonia</taxon>
    </lineage>
</organism>
<dbReference type="EMBL" id="JAFEKC020000022">
    <property type="protein sequence ID" value="KAK0507950.1"/>
    <property type="molecule type" value="Genomic_DNA"/>
</dbReference>
<evidence type="ECO:0000256" key="1">
    <source>
        <dbReference type="ARBA" id="ARBA00023242"/>
    </source>
</evidence>
<dbReference type="PROSITE" id="PS50048">
    <property type="entry name" value="ZN2_CY6_FUNGAL_2"/>
    <property type="match status" value="1"/>
</dbReference>
<gene>
    <name evidence="4" type="ORF">JMJ35_009839</name>
</gene>
<dbReference type="CDD" id="cd00067">
    <property type="entry name" value="GAL4"/>
    <property type="match status" value="1"/>
</dbReference>
<comment type="caution">
    <text evidence="4">The sequence shown here is derived from an EMBL/GenBank/DDBJ whole genome shotgun (WGS) entry which is preliminary data.</text>
</comment>
<feature type="compositionally biased region" description="Polar residues" evidence="2">
    <location>
        <begin position="452"/>
        <end position="465"/>
    </location>
</feature>
<keyword evidence="5" id="KW-1185">Reference proteome</keyword>
<feature type="region of interest" description="Disordered" evidence="2">
    <location>
        <begin position="1"/>
        <end position="34"/>
    </location>
</feature>
<sequence length="738" mass="80513">MDVANLLSHDPPRPVRPQQASETSHNEPPRVHQYPTRHSVMSNNISLDTQRYASPPTTQSYGNNHQNVQSGYNVSPVSAAPKNVAFELLFDGDSNHKARLPMRVQIWAHDTTDSIVTTVKNFYGLYEGAAKGVSFEDDCGNTLIARYENFQNNMTVYVRVVPNFSPAWQPHNQNLASMSPIGAQRMTQLDEGLQMLPPQPAPAQILDYGQPASRPGSRVARKQSASPHPGRGRRSASAQKVRSRSGMMSREGSFQGHPLDLNSETMKGYSSSDGEGGSVTSSRKARSEQLASAEISLDNILEGNRRKRAKFESSELPLFVPPQVPATNSISSISPQRRSNGQDNASPFARPNQRTFACSQPLQSPQSYGFGEHTYGIIPQNRTPATAPPAPQHGRRLRDRTNAPTLSARSSTGMVPRAQGFGILPTPDPTIASCISDEDVALQLMRLGDASNISHGRTSASTLDDTLSGRAEATSSATSDSEEDEEDEEEFEQPSLPIQQPHNKLEGGKAVQQSMSRKHQKSHNAVLHSMDSGEPSGDDFDEDYTYDEKRDGISKSDPDDMVNDFGLGIKSKLSGSKQRNASKASSISSLRNTMKVSKPKTSIQTKKAKSSSFANAKVPPSPASIPQSRKTSSASIVNFQHQGEEDLSSKPRCQRCRKSKKGCDRQRPCQRCKDAGIGADGCISEDEGNGRKGRFGRHMGVTVKKETQELAPNNETEEAGAILDCMAATQEKSKKRKR</sequence>
<dbReference type="Proteomes" id="UP001166286">
    <property type="component" value="Unassembled WGS sequence"/>
</dbReference>
<feature type="compositionally biased region" description="Polar residues" evidence="2">
    <location>
        <begin position="262"/>
        <end position="282"/>
    </location>
</feature>
<feature type="region of interest" description="Disordered" evidence="2">
    <location>
        <begin position="378"/>
        <end position="418"/>
    </location>
</feature>
<reference evidence="4" key="1">
    <citation type="submission" date="2023-03" db="EMBL/GenBank/DDBJ databases">
        <title>Complete genome of Cladonia borealis.</title>
        <authorList>
            <person name="Park H."/>
        </authorList>
    </citation>
    <scope>NUCLEOTIDE SEQUENCE</scope>
    <source>
        <strain evidence="4">ANT050790</strain>
    </source>
</reference>
<keyword evidence="1" id="KW-0539">Nucleus</keyword>
<feature type="compositionally biased region" description="Low complexity" evidence="2">
    <location>
        <begin position="244"/>
        <end position="253"/>
    </location>
</feature>
<dbReference type="AlphaFoldDB" id="A0AA39QTU7"/>
<feature type="region of interest" description="Disordered" evidence="2">
    <location>
        <begin position="194"/>
        <end position="290"/>
    </location>
</feature>
<feature type="region of interest" description="Disordered" evidence="2">
    <location>
        <begin position="319"/>
        <end position="352"/>
    </location>
</feature>
<feature type="region of interest" description="Disordered" evidence="2">
    <location>
        <begin position="452"/>
        <end position="669"/>
    </location>
</feature>
<evidence type="ECO:0000256" key="2">
    <source>
        <dbReference type="SAM" id="MobiDB-lite"/>
    </source>
</evidence>
<dbReference type="GO" id="GO:0000981">
    <property type="term" value="F:DNA-binding transcription factor activity, RNA polymerase II-specific"/>
    <property type="evidence" value="ECO:0007669"/>
    <property type="project" value="InterPro"/>
</dbReference>
<evidence type="ECO:0000259" key="3">
    <source>
        <dbReference type="PROSITE" id="PS50048"/>
    </source>
</evidence>
<feature type="compositionally biased region" description="Acidic residues" evidence="2">
    <location>
        <begin position="480"/>
        <end position="492"/>
    </location>
</feature>
<evidence type="ECO:0000313" key="5">
    <source>
        <dbReference type="Proteomes" id="UP001166286"/>
    </source>
</evidence>
<evidence type="ECO:0000313" key="4">
    <source>
        <dbReference type="EMBL" id="KAK0507950.1"/>
    </source>
</evidence>
<protein>
    <recommendedName>
        <fullName evidence="3">Zn(2)-C6 fungal-type domain-containing protein</fullName>
    </recommendedName>
</protein>
<feature type="compositionally biased region" description="Polar residues" evidence="2">
    <location>
        <begin position="624"/>
        <end position="641"/>
    </location>
</feature>
<feature type="compositionally biased region" description="Acidic residues" evidence="2">
    <location>
        <begin position="536"/>
        <end position="545"/>
    </location>
</feature>
<feature type="compositionally biased region" description="Polar residues" evidence="2">
    <location>
        <begin position="325"/>
        <end position="345"/>
    </location>
</feature>
<dbReference type="SMART" id="SM00066">
    <property type="entry name" value="GAL4"/>
    <property type="match status" value="1"/>
</dbReference>
<dbReference type="InterPro" id="IPR001138">
    <property type="entry name" value="Zn2Cys6_DnaBD"/>
</dbReference>
<feature type="compositionally biased region" description="Polar residues" evidence="2">
    <location>
        <begin position="402"/>
        <end position="413"/>
    </location>
</feature>
<feature type="compositionally biased region" description="Basic and acidic residues" evidence="2">
    <location>
        <begin position="546"/>
        <end position="558"/>
    </location>
</feature>
<dbReference type="GO" id="GO:0008270">
    <property type="term" value="F:zinc ion binding"/>
    <property type="evidence" value="ECO:0007669"/>
    <property type="project" value="InterPro"/>
</dbReference>
<name>A0AA39QTU7_9LECA</name>
<proteinExistence type="predicted"/>
<feature type="compositionally biased region" description="Polar residues" evidence="2">
    <location>
        <begin position="573"/>
        <end position="605"/>
    </location>
</feature>
<feature type="domain" description="Zn(2)-C6 fungal-type" evidence="3">
    <location>
        <begin position="652"/>
        <end position="684"/>
    </location>
</feature>
<accession>A0AA39QTU7</accession>